<dbReference type="RefSeq" id="WP_307479362.1">
    <property type="nucleotide sequence ID" value="NZ_JAUSUB010000038.1"/>
</dbReference>
<dbReference type="Proteomes" id="UP001238088">
    <property type="component" value="Unassembled WGS sequence"/>
</dbReference>
<evidence type="ECO:0008006" key="3">
    <source>
        <dbReference type="Google" id="ProtNLM"/>
    </source>
</evidence>
<reference evidence="1 2" key="1">
    <citation type="submission" date="2023-07" db="EMBL/GenBank/DDBJ databases">
        <title>Genomic Encyclopedia of Type Strains, Phase IV (KMG-IV): sequencing the most valuable type-strain genomes for metagenomic binning, comparative biology and taxonomic classification.</title>
        <authorList>
            <person name="Goeker M."/>
        </authorList>
    </citation>
    <scope>NUCLEOTIDE SEQUENCE [LARGE SCALE GENOMIC DNA]</scope>
    <source>
        <strain evidence="1 2">DSM 23494</strain>
    </source>
</reference>
<accession>A0ABU0ARF6</accession>
<dbReference type="Gene3D" id="4.10.280.10">
    <property type="entry name" value="Helix-loop-helix DNA-binding domain"/>
    <property type="match status" value="1"/>
</dbReference>
<dbReference type="InterPro" id="IPR036638">
    <property type="entry name" value="HLH_DNA-bd_sf"/>
</dbReference>
<proteinExistence type="predicted"/>
<dbReference type="EMBL" id="JAUSUB010000038">
    <property type="protein sequence ID" value="MDQ0273351.1"/>
    <property type="molecule type" value="Genomic_DNA"/>
</dbReference>
<sequence length="66" mass="7711">MNNLLICIEEKRQEMYTNSKILPLTHPYIIRISQEIDLLLNQLADGGIRKNESTSKKNFTNKQSYV</sequence>
<evidence type="ECO:0000313" key="2">
    <source>
        <dbReference type="Proteomes" id="UP001238088"/>
    </source>
</evidence>
<protein>
    <recommendedName>
        <fullName evidence="3">Aspartyl-phosphate phosphatase Spo0E family protein</fullName>
    </recommendedName>
</protein>
<dbReference type="InterPro" id="IPR018540">
    <property type="entry name" value="Spo0E-like"/>
</dbReference>
<gene>
    <name evidence="1" type="ORF">J2S17_005283</name>
</gene>
<dbReference type="InterPro" id="IPR037208">
    <property type="entry name" value="Spo0E-like_sf"/>
</dbReference>
<dbReference type="Pfam" id="PF09388">
    <property type="entry name" value="SpoOE-like"/>
    <property type="match status" value="1"/>
</dbReference>
<evidence type="ECO:0000313" key="1">
    <source>
        <dbReference type="EMBL" id="MDQ0273351.1"/>
    </source>
</evidence>
<keyword evidence="2" id="KW-1185">Reference proteome</keyword>
<comment type="caution">
    <text evidence="1">The sequence shown here is derived from an EMBL/GenBank/DDBJ whole genome shotgun (WGS) entry which is preliminary data.</text>
</comment>
<dbReference type="SUPFAM" id="SSF140500">
    <property type="entry name" value="BAS1536-like"/>
    <property type="match status" value="1"/>
</dbReference>
<name>A0ABU0ARF6_9BACI</name>
<organism evidence="1 2">
    <name type="scientific">Cytobacillus purgationiresistens</name>
    <dbReference type="NCBI Taxonomy" id="863449"/>
    <lineage>
        <taxon>Bacteria</taxon>
        <taxon>Bacillati</taxon>
        <taxon>Bacillota</taxon>
        <taxon>Bacilli</taxon>
        <taxon>Bacillales</taxon>
        <taxon>Bacillaceae</taxon>
        <taxon>Cytobacillus</taxon>
    </lineage>
</organism>